<evidence type="ECO:0008006" key="4">
    <source>
        <dbReference type="Google" id="ProtNLM"/>
    </source>
</evidence>
<accession>A0A916NC46</accession>
<feature type="chain" id="PRO_5036814863" description="DUF4430 domain-containing protein" evidence="1">
    <location>
        <begin position="20"/>
        <end position="123"/>
    </location>
</feature>
<dbReference type="AlphaFoldDB" id="A0A916NC46"/>
<protein>
    <recommendedName>
        <fullName evidence="4">DUF4430 domain-containing protein</fullName>
    </recommendedName>
</protein>
<dbReference type="KEGG" id="ptan:CRYO30217_01884"/>
<reference evidence="2" key="1">
    <citation type="submission" date="2021-04" db="EMBL/GenBank/DDBJ databases">
        <authorList>
            <person name="Rodrigo-Torres L."/>
            <person name="Arahal R. D."/>
            <person name="Lucena T."/>
        </authorList>
    </citation>
    <scope>NUCLEOTIDE SEQUENCE</scope>
    <source>
        <strain evidence="2">AS29M-1</strain>
    </source>
</reference>
<organism evidence="2 3">
    <name type="scientific">Parvicella tangerina</name>
    <dbReference type="NCBI Taxonomy" id="2829795"/>
    <lineage>
        <taxon>Bacteria</taxon>
        <taxon>Pseudomonadati</taxon>
        <taxon>Bacteroidota</taxon>
        <taxon>Flavobacteriia</taxon>
        <taxon>Flavobacteriales</taxon>
        <taxon>Parvicellaceae</taxon>
        <taxon>Parvicella</taxon>
    </lineage>
</organism>
<keyword evidence="1" id="KW-0732">Signal</keyword>
<evidence type="ECO:0000313" key="3">
    <source>
        <dbReference type="Proteomes" id="UP000683507"/>
    </source>
</evidence>
<evidence type="ECO:0000256" key="1">
    <source>
        <dbReference type="SAM" id="SignalP"/>
    </source>
</evidence>
<gene>
    <name evidence="2" type="ORF">CRYO30217_01884</name>
</gene>
<name>A0A916NC46_9FLAO</name>
<keyword evidence="3" id="KW-1185">Reference proteome</keyword>
<sequence>MKKIIFIATLLSISTFAFAQNSIAELSKGVDKGTYSILEVRLNMEDEFRTVEGRDTEGLARVALFLGDNQKKEVLSKGFTGYNTVVNYLNEMKDNGWVLDNTYSLKGSSLLITHYVFIKKKKS</sequence>
<dbReference type="RefSeq" id="WP_258542082.1">
    <property type="nucleotide sequence ID" value="NZ_OU015584.1"/>
</dbReference>
<proteinExistence type="predicted"/>
<dbReference type="Proteomes" id="UP000683507">
    <property type="component" value="Chromosome"/>
</dbReference>
<evidence type="ECO:0000313" key="2">
    <source>
        <dbReference type="EMBL" id="CAG5082340.1"/>
    </source>
</evidence>
<feature type="signal peptide" evidence="1">
    <location>
        <begin position="1"/>
        <end position="19"/>
    </location>
</feature>
<dbReference type="EMBL" id="OU015584">
    <property type="protein sequence ID" value="CAG5082340.1"/>
    <property type="molecule type" value="Genomic_DNA"/>
</dbReference>